<sequence length="576" mass="64823">MGEFWSEGRLPFSFKEGLLVLLPKVDDPELLGHWCPVTMLNTPYKVIAKVIASRLALVLPSIIPIQQQGFIKGRSTQNCILTFALVHEALKRGRRSGIFFMLDQEKAYDRVAPEYLHGVTVPFIQRLKIDNDRGLIRPVTLAEGLKISTVCLVDDTAIYMEVDEGSARNLFSLLALVQVASGGRINLQKSKILMIGKRCDAPHWLRGLGLQMVGRIEQVKYLGASLTTTWRGVDNGQTMIAAISRKAQKFTSPLLSFEARAVAVKYAVFACLIYHLLFAKYKRGTLKLADSILRKYIWSQNQDGQQKRPLVSRELMATPEQWGGLGIYELHLFQRALLIRTLFKAISNPDQSIWAPILQKVFLQSQTVDFGVALATYVLPIRFLAARLHRYCWRSAMGSARAAQLASLVKSWCLTAGCSTLHQLKQLSGNLLTAGSGDNSSEIASILNRLQEVDVRPGQETFFPQDWRDSNSKELNIRGMFDGRREYVMRNGVGYAGLGKAKLVLAVVWRMLWAERCVLKHQGKTNRVSGLKAVYLFMEEQAARRMKVTDDARKFCARQLLSVLPVIPPRFLQLLQ</sequence>
<organism evidence="2 3">
    <name type="scientific">Riccia sorocarpa</name>
    <dbReference type="NCBI Taxonomy" id="122646"/>
    <lineage>
        <taxon>Eukaryota</taxon>
        <taxon>Viridiplantae</taxon>
        <taxon>Streptophyta</taxon>
        <taxon>Embryophyta</taxon>
        <taxon>Marchantiophyta</taxon>
        <taxon>Marchantiopsida</taxon>
        <taxon>Marchantiidae</taxon>
        <taxon>Marchantiales</taxon>
        <taxon>Ricciaceae</taxon>
        <taxon>Riccia</taxon>
    </lineage>
</organism>
<dbReference type="Pfam" id="PF00078">
    <property type="entry name" value="RVT_1"/>
    <property type="match status" value="1"/>
</dbReference>
<keyword evidence="3" id="KW-1185">Reference proteome</keyword>
<protein>
    <recommendedName>
        <fullName evidence="1">Reverse transcriptase domain-containing protein</fullName>
    </recommendedName>
</protein>
<gene>
    <name evidence="2" type="ORF">R1sor_016749</name>
</gene>
<evidence type="ECO:0000313" key="3">
    <source>
        <dbReference type="Proteomes" id="UP001633002"/>
    </source>
</evidence>
<dbReference type="CDD" id="cd01650">
    <property type="entry name" value="RT_nLTR_like"/>
    <property type="match status" value="1"/>
</dbReference>
<evidence type="ECO:0000259" key="1">
    <source>
        <dbReference type="Pfam" id="PF00078"/>
    </source>
</evidence>
<dbReference type="AlphaFoldDB" id="A0ABD3HK15"/>
<reference evidence="2 3" key="1">
    <citation type="submission" date="2024-09" db="EMBL/GenBank/DDBJ databases">
        <title>Chromosome-scale assembly of Riccia sorocarpa.</title>
        <authorList>
            <person name="Paukszto L."/>
        </authorList>
    </citation>
    <scope>NUCLEOTIDE SEQUENCE [LARGE SCALE GENOMIC DNA]</scope>
    <source>
        <strain evidence="2">LP-2024</strain>
        <tissue evidence="2">Aerial parts of the thallus</tissue>
    </source>
</reference>
<feature type="domain" description="Reverse transcriptase" evidence="1">
    <location>
        <begin position="25"/>
        <end position="114"/>
    </location>
</feature>
<comment type="caution">
    <text evidence="2">The sequence shown here is derived from an EMBL/GenBank/DDBJ whole genome shotgun (WGS) entry which is preliminary data.</text>
</comment>
<dbReference type="InterPro" id="IPR000477">
    <property type="entry name" value="RT_dom"/>
</dbReference>
<evidence type="ECO:0000313" key="2">
    <source>
        <dbReference type="EMBL" id="KAL3690440.1"/>
    </source>
</evidence>
<dbReference type="PANTHER" id="PTHR19446">
    <property type="entry name" value="REVERSE TRANSCRIPTASES"/>
    <property type="match status" value="1"/>
</dbReference>
<dbReference type="EMBL" id="JBJQOH010000004">
    <property type="protein sequence ID" value="KAL3690440.1"/>
    <property type="molecule type" value="Genomic_DNA"/>
</dbReference>
<name>A0ABD3HK15_9MARC</name>
<dbReference type="Proteomes" id="UP001633002">
    <property type="component" value="Unassembled WGS sequence"/>
</dbReference>
<proteinExistence type="predicted"/>
<accession>A0ABD3HK15</accession>